<dbReference type="CDD" id="cd02440">
    <property type="entry name" value="AdoMet_MTases"/>
    <property type="match status" value="1"/>
</dbReference>
<gene>
    <name evidence="2" type="primary">ubiG_1</name>
    <name evidence="2" type="ORF">OPDIPICF_00125</name>
</gene>
<keyword evidence="2" id="KW-0489">Methyltransferase</keyword>
<keyword evidence="2" id="KW-0808">Transferase</keyword>
<name>A0A5S9MRA3_9GAMM</name>
<dbReference type="InterPro" id="IPR029063">
    <property type="entry name" value="SAM-dependent_MTases_sf"/>
</dbReference>
<keyword evidence="2" id="KW-0830">Ubiquinone</keyword>
<proteinExistence type="predicted"/>
<dbReference type="Proteomes" id="UP000441399">
    <property type="component" value="Unassembled WGS sequence"/>
</dbReference>
<dbReference type="EMBL" id="CACSIO010000001">
    <property type="protein sequence ID" value="CAA0079665.1"/>
    <property type="molecule type" value="Genomic_DNA"/>
</dbReference>
<protein>
    <submittedName>
        <fullName evidence="2">Ubiquinone biosynthesis O-methyltransferase</fullName>
        <ecNumber evidence="2">2.1.1.222</ecNumber>
    </submittedName>
</protein>
<sequence length="209" mass="23316">MSRIRQSQDKHIIDAYGVKALKAAHADVQKLKRRGKLPTIHGNKVWASCYAIMDYLQSYPLAENSRVLDVGCGWGVLAAWLAKQGADVVGVDADRHIGDYFALTAEINDVEMQFEHSSFEKIMGSELSTFNVLAGSDICFWDELTPVIFSLIERALSNGVTRVYIADPGRPPFWSLADQCAEAFYGTVETIELTEPRKSSKYLLVIHDD</sequence>
<evidence type="ECO:0000313" key="2">
    <source>
        <dbReference type="EMBL" id="CAA0079665.1"/>
    </source>
</evidence>
<reference evidence="2 3" key="1">
    <citation type="submission" date="2019-11" db="EMBL/GenBank/DDBJ databases">
        <authorList>
            <person name="Holert J."/>
        </authorList>
    </citation>
    <scope>NUCLEOTIDE SEQUENCE [LARGE SCALE GENOMIC DNA]</scope>
    <source>
        <strain evidence="2">SB11_3</strain>
    </source>
</reference>
<dbReference type="AlphaFoldDB" id="A0A5S9MRA3"/>
<dbReference type="OrthoDB" id="264333at2"/>
<dbReference type="GO" id="GO:0032259">
    <property type="term" value="P:methylation"/>
    <property type="evidence" value="ECO:0007669"/>
    <property type="project" value="UniProtKB-KW"/>
</dbReference>
<dbReference type="InterPro" id="IPR041698">
    <property type="entry name" value="Methyltransf_25"/>
</dbReference>
<dbReference type="Gene3D" id="3.40.50.150">
    <property type="entry name" value="Vaccinia Virus protein VP39"/>
    <property type="match status" value="1"/>
</dbReference>
<keyword evidence="3" id="KW-1185">Reference proteome</keyword>
<dbReference type="GO" id="GO:0102208">
    <property type="term" value="F:2-polyprenyl-6-hydroxyphenol methylase activity"/>
    <property type="evidence" value="ECO:0007669"/>
    <property type="project" value="UniProtKB-EC"/>
</dbReference>
<evidence type="ECO:0000259" key="1">
    <source>
        <dbReference type="Pfam" id="PF13649"/>
    </source>
</evidence>
<dbReference type="EC" id="2.1.1.222" evidence="2"/>
<accession>A0A5S9MRA3</accession>
<dbReference type="SUPFAM" id="SSF53335">
    <property type="entry name" value="S-adenosyl-L-methionine-dependent methyltransferases"/>
    <property type="match status" value="1"/>
</dbReference>
<feature type="domain" description="Methyltransferase" evidence="1">
    <location>
        <begin position="67"/>
        <end position="158"/>
    </location>
</feature>
<dbReference type="Pfam" id="PF13649">
    <property type="entry name" value="Methyltransf_25"/>
    <property type="match status" value="1"/>
</dbReference>
<evidence type="ECO:0000313" key="3">
    <source>
        <dbReference type="Proteomes" id="UP000441399"/>
    </source>
</evidence>
<organism evidence="2 3">
    <name type="scientific">BD1-7 clade bacterium</name>
    <dbReference type="NCBI Taxonomy" id="2029982"/>
    <lineage>
        <taxon>Bacteria</taxon>
        <taxon>Pseudomonadati</taxon>
        <taxon>Pseudomonadota</taxon>
        <taxon>Gammaproteobacteria</taxon>
        <taxon>Cellvibrionales</taxon>
        <taxon>Spongiibacteraceae</taxon>
        <taxon>BD1-7 clade</taxon>
    </lineage>
</organism>